<dbReference type="PROSITE" id="PS50927">
    <property type="entry name" value="BULB_LECTIN"/>
    <property type="match status" value="1"/>
</dbReference>
<proteinExistence type="inferred from homology"/>
<keyword evidence="15" id="KW-0812">Transmembrane</keyword>
<keyword evidence="2" id="KW-1003">Cell membrane</keyword>
<keyword evidence="10" id="KW-0325">Glycoprotein</keyword>
<dbReference type="InterPro" id="IPR000858">
    <property type="entry name" value="S_locus_glycoprot_dom"/>
</dbReference>
<dbReference type="SUPFAM" id="SSF56112">
    <property type="entry name" value="Protein kinase-like (PK-like)"/>
    <property type="match status" value="1"/>
</dbReference>
<evidence type="ECO:0000259" key="18">
    <source>
        <dbReference type="PROSITE" id="PS50026"/>
    </source>
</evidence>
<keyword evidence="15" id="KW-1133">Transmembrane helix</keyword>
<comment type="subcellular location">
    <subcellularLocation>
        <location evidence="1">Cell membrane</location>
        <topology evidence="1">Single-pass type I membrane protein</topology>
    </subcellularLocation>
</comment>
<evidence type="ECO:0000256" key="13">
    <source>
        <dbReference type="PIRNR" id="PIRNR000641"/>
    </source>
</evidence>
<dbReference type="FunFam" id="3.30.200.20:FF:000195">
    <property type="entry name" value="G-type lectin S-receptor-like serine/threonine-protein kinase"/>
    <property type="match status" value="1"/>
</dbReference>
<evidence type="ECO:0000256" key="1">
    <source>
        <dbReference type="ARBA" id="ARBA00004251"/>
    </source>
</evidence>
<reference evidence="21" key="1">
    <citation type="submission" date="2023-10" db="EMBL/GenBank/DDBJ databases">
        <title>Chromosome-level genome of the transformable northern wattle, Acacia crassicarpa.</title>
        <authorList>
            <person name="Massaro I."/>
            <person name="Sinha N.R."/>
            <person name="Poethig S."/>
            <person name="Leichty A.R."/>
        </authorList>
    </citation>
    <scope>NUCLEOTIDE SEQUENCE</scope>
    <source>
        <strain evidence="21">Acra3RX</strain>
        <tissue evidence="21">Leaf</tissue>
    </source>
</reference>
<dbReference type="Gene3D" id="2.90.10.10">
    <property type="entry name" value="Bulb-type lectin domain"/>
    <property type="match status" value="1"/>
</dbReference>
<feature type="domain" description="Bulb-type lectin" evidence="19">
    <location>
        <begin position="28"/>
        <end position="147"/>
    </location>
</feature>
<comment type="catalytic activity">
    <reaction evidence="11 13">
        <text>L-threonyl-[protein] + ATP = O-phospho-L-threonyl-[protein] + ADP + H(+)</text>
        <dbReference type="Rhea" id="RHEA:46608"/>
        <dbReference type="Rhea" id="RHEA-COMP:11060"/>
        <dbReference type="Rhea" id="RHEA-COMP:11605"/>
        <dbReference type="ChEBI" id="CHEBI:15378"/>
        <dbReference type="ChEBI" id="CHEBI:30013"/>
        <dbReference type="ChEBI" id="CHEBI:30616"/>
        <dbReference type="ChEBI" id="CHEBI:61977"/>
        <dbReference type="ChEBI" id="CHEBI:456216"/>
        <dbReference type="EC" id="2.7.11.1"/>
    </reaction>
</comment>
<dbReference type="SMART" id="SM00473">
    <property type="entry name" value="PAN_AP"/>
    <property type="match status" value="1"/>
</dbReference>
<evidence type="ECO:0000256" key="10">
    <source>
        <dbReference type="ARBA" id="ARBA00023180"/>
    </source>
</evidence>
<protein>
    <recommendedName>
        <fullName evidence="13">Receptor-like serine/threonine-protein kinase</fullName>
        <ecNumber evidence="13">2.7.11.1</ecNumber>
    </recommendedName>
</protein>
<dbReference type="InterPro" id="IPR008271">
    <property type="entry name" value="Ser/Thr_kinase_AS"/>
</dbReference>
<keyword evidence="5 16" id="KW-0732">Signal</keyword>
<dbReference type="PROSITE" id="PS50026">
    <property type="entry name" value="EGF_3"/>
    <property type="match status" value="1"/>
</dbReference>
<dbReference type="GO" id="GO:0005886">
    <property type="term" value="C:plasma membrane"/>
    <property type="evidence" value="ECO:0007669"/>
    <property type="project" value="UniProtKB-SubCell"/>
</dbReference>
<evidence type="ECO:0000256" key="16">
    <source>
        <dbReference type="SAM" id="SignalP"/>
    </source>
</evidence>
<dbReference type="Pfam" id="PF07714">
    <property type="entry name" value="PK_Tyr_Ser-Thr"/>
    <property type="match status" value="1"/>
</dbReference>
<dbReference type="InterPro" id="IPR003609">
    <property type="entry name" value="Pan_app"/>
</dbReference>
<dbReference type="PANTHER" id="PTHR27002">
    <property type="entry name" value="RECEPTOR-LIKE SERINE/THREONINE-PROTEIN KINASE SD1-8"/>
    <property type="match status" value="1"/>
</dbReference>
<dbReference type="PROSITE" id="PS50011">
    <property type="entry name" value="PROTEIN_KINASE_DOM"/>
    <property type="match status" value="1"/>
</dbReference>
<dbReference type="SUPFAM" id="SSF51110">
    <property type="entry name" value="alpha-D-mannose-specific plant lectins"/>
    <property type="match status" value="1"/>
</dbReference>
<dbReference type="Pfam" id="PF00954">
    <property type="entry name" value="S_locus_glycop"/>
    <property type="match status" value="1"/>
</dbReference>
<feature type="domain" description="EGF-like" evidence="18">
    <location>
        <begin position="286"/>
        <end position="322"/>
    </location>
</feature>
<comment type="catalytic activity">
    <reaction evidence="12 13">
        <text>L-seryl-[protein] + ATP = O-phospho-L-seryl-[protein] + ADP + H(+)</text>
        <dbReference type="Rhea" id="RHEA:17989"/>
        <dbReference type="Rhea" id="RHEA-COMP:9863"/>
        <dbReference type="Rhea" id="RHEA-COMP:11604"/>
        <dbReference type="ChEBI" id="CHEBI:15378"/>
        <dbReference type="ChEBI" id="CHEBI:29999"/>
        <dbReference type="ChEBI" id="CHEBI:30616"/>
        <dbReference type="ChEBI" id="CHEBI:83421"/>
        <dbReference type="ChEBI" id="CHEBI:456216"/>
        <dbReference type="EC" id="2.7.11.1"/>
    </reaction>
</comment>
<evidence type="ECO:0000256" key="7">
    <source>
        <dbReference type="ARBA" id="ARBA00022777"/>
    </source>
</evidence>
<evidence type="ECO:0000313" key="22">
    <source>
        <dbReference type="Proteomes" id="UP001293593"/>
    </source>
</evidence>
<dbReference type="PANTHER" id="PTHR27002:SF1082">
    <property type="entry name" value="OS06G0693000 PROTEIN"/>
    <property type="match status" value="1"/>
</dbReference>
<evidence type="ECO:0000256" key="8">
    <source>
        <dbReference type="ARBA" id="ARBA00022840"/>
    </source>
</evidence>
<dbReference type="InterPro" id="IPR000742">
    <property type="entry name" value="EGF"/>
</dbReference>
<dbReference type="InterPro" id="IPR000719">
    <property type="entry name" value="Prot_kinase_dom"/>
</dbReference>
<keyword evidence="8 13" id="KW-0067">ATP-binding</keyword>
<dbReference type="GO" id="GO:0004674">
    <property type="term" value="F:protein serine/threonine kinase activity"/>
    <property type="evidence" value="ECO:0007669"/>
    <property type="project" value="UniProtKB-KW"/>
</dbReference>
<dbReference type="EMBL" id="JAWXYG010000005">
    <property type="protein sequence ID" value="KAK4271408.1"/>
    <property type="molecule type" value="Genomic_DNA"/>
</dbReference>
<dbReference type="InterPro" id="IPR001245">
    <property type="entry name" value="Ser-Thr/Tyr_kinase_cat_dom"/>
</dbReference>
<dbReference type="EC" id="2.7.11.1" evidence="13"/>
<feature type="chain" id="PRO_5042146677" description="Receptor-like serine/threonine-protein kinase" evidence="16">
    <location>
        <begin position="28"/>
        <end position="833"/>
    </location>
</feature>
<dbReference type="InterPro" id="IPR024171">
    <property type="entry name" value="SRK-like_kinase"/>
</dbReference>
<dbReference type="Gene3D" id="3.30.200.20">
    <property type="entry name" value="Phosphorylase Kinase, domain 1"/>
    <property type="match status" value="1"/>
</dbReference>
<evidence type="ECO:0000313" key="21">
    <source>
        <dbReference type="EMBL" id="KAK4271408.1"/>
    </source>
</evidence>
<dbReference type="AlphaFoldDB" id="A0AAE1JNC7"/>
<evidence type="ECO:0000256" key="15">
    <source>
        <dbReference type="SAM" id="Phobius"/>
    </source>
</evidence>
<feature type="transmembrane region" description="Helical" evidence="15">
    <location>
        <begin position="444"/>
        <end position="469"/>
    </location>
</feature>
<evidence type="ECO:0000256" key="14">
    <source>
        <dbReference type="PROSITE-ProRule" id="PRU00076"/>
    </source>
</evidence>
<keyword evidence="6 13" id="KW-0547">Nucleotide-binding</keyword>
<dbReference type="InterPro" id="IPR001480">
    <property type="entry name" value="Bulb-type_lectin_dom"/>
</dbReference>
<evidence type="ECO:0000259" key="20">
    <source>
        <dbReference type="PROSITE" id="PS50948"/>
    </source>
</evidence>
<feature type="signal peptide" evidence="16">
    <location>
        <begin position="1"/>
        <end position="27"/>
    </location>
</feature>
<dbReference type="PIRSF" id="PIRSF000641">
    <property type="entry name" value="SRK"/>
    <property type="match status" value="1"/>
</dbReference>
<feature type="domain" description="Protein kinase" evidence="17">
    <location>
        <begin position="514"/>
        <end position="792"/>
    </location>
</feature>
<dbReference type="CDD" id="cd01098">
    <property type="entry name" value="PAN_AP_plant"/>
    <property type="match status" value="1"/>
</dbReference>
<dbReference type="CDD" id="cd00028">
    <property type="entry name" value="B_lectin"/>
    <property type="match status" value="1"/>
</dbReference>
<dbReference type="PROSITE" id="PS50948">
    <property type="entry name" value="PAN"/>
    <property type="match status" value="1"/>
</dbReference>
<dbReference type="Pfam" id="PF01453">
    <property type="entry name" value="B_lectin"/>
    <property type="match status" value="1"/>
</dbReference>
<evidence type="ECO:0000256" key="6">
    <source>
        <dbReference type="ARBA" id="ARBA00022741"/>
    </source>
</evidence>
<organism evidence="21 22">
    <name type="scientific">Acacia crassicarpa</name>
    <name type="common">northern wattle</name>
    <dbReference type="NCBI Taxonomy" id="499986"/>
    <lineage>
        <taxon>Eukaryota</taxon>
        <taxon>Viridiplantae</taxon>
        <taxon>Streptophyta</taxon>
        <taxon>Embryophyta</taxon>
        <taxon>Tracheophyta</taxon>
        <taxon>Spermatophyta</taxon>
        <taxon>Magnoliopsida</taxon>
        <taxon>eudicotyledons</taxon>
        <taxon>Gunneridae</taxon>
        <taxon>Pentapetalae</taxon>
        <taxon>rosids</taxon>
        <taxon>fabids</taxon>
        <taxon>Fabales</taxon>
        <taxon>Fabaceae</taxon>
        <taxon>Caesalpinioideae</taxon>
        <taxon>mimosoid clade</taxon>
        <taxon>Acacieae</taxon>
        <taxon>Acacia</taxon>
    </lineage>
</organism>
<dbReference type="GO" id="GO:0048544">
    <property type="term" value="P:recognition of pollen"/>
    <property type="evidence" value="ECO:0007669"/>
    <property type="project" value="InterPro"/>
</dbReference>
<evidence type="ECO:0000256" key="12">
    <source>
        <dbReference type="ARBA" id="ARBA00048679"/>
    </source>
</evidence>
<evidence type="ECO:0000259" key="19">
    <source>
        <dbReference type="PROSITE" id="PS50927"/>
    </source>
</evidence>
<dbReference type="InterPro" id="IPR011009">
    <property type="entry name" value="Kinase-like_dom_sf"/>
</dbReference>
<accession>A0AAE1JNC7</accession>
<evidence type="ECO:0000256" key="5">
    <source>
        <dbReference type="ARBA" id="ARBA00022729"/>
    </source>
</evidence>
<dbReference type="Proteomes" id="UP001293593">
    <property type="component" value="Unassembled WGS sequence"/>
</dbReference>
<keyword evidence="7 13" id="KW-0418">Kinase</keyword>
<sequence>MGFKHSTVSLINALLVISSFCVALISANDTITPGQIIRDSETLNSNSNDFILGFFSPPNSTHRYVGIWYLSNDNLVWVANRDKPINDSSGVLTISQDGNLVILDGQKHVLWSSNVSYNGTNTTAQIQDSGNLVLQVFDENTGKKLIWQSFEHPADAAVPNMRISANRFTGKKIGFVSWKSFSDPSPGFFSASLERLVLPEVFLWVNRTRPYWRTGPWNGRIFIGAPLMSTGYLYGWSMGNQDDGTVYVTYSFLDKAASGILSLNPQGKLRLVRFYNKKKYLDVVLDLTECDHYGMCGDFGSCNDQSTPMCSCLSGFEPKVTEEWNRQNWTSGCVRKSPLMCESLKNRSKKAGAEEEDGFLRFQNMKVPDFAERSVVDTEDQCRTECFNNCSCLAYAFEAGVGCMYWTKPLIDVQKFSNGGTDLYIRVPHSELGKGSDKSTNKRMIIVVTVSVGTVIIVAFVCLSVIYTYHSRSKIAHKQRENQSQRVNDTNKQVKLDELPIFDFEEVVSATNNFHLANILGKGGFGPVYKGTLQDGQEIAVKRLSRASGQGQEEFMNEVLVISKLQHRNLVKLLGCCLEGDEKMLIYEFMPNKSLDAFLFDAIQRKYLDWRKRFNIIEGIARGLLYLHRDSRLKIIHRDLKPSNILLDKDMNPKISDFGLARIFGASEDMANTKRVVGTYGYMSPEYAMEGQFSEKSDVYSFGVLLLEIVNGRRNSSYHADQESLSLIGLAWRLWNEEKIISLVDPDIWDSCNGSQIMKCIHIGLLCVQEAAKERPSMTNVVMMLISENVHLPPPKQVAFVHKHWVSSSESSNYKERQIDSHNNVTLTDIQGR</sequence>
<comment type="similarity">
    <text evidence="13">Belongs to the protein kinase superfamily. Ser/Thr protein kinase family.</text>
</comment>
<dbReference type="FunFam" id="2.90.10.10:FF:000001">
    <property type="entry name" value="G-type lectin S-receptor-like serine/threonine-protein kinase"/>
    <property type="match status" value="1"/>
</dbReference>
<gene>
    <name evidence="21" type="ORF">QN277_020108</name>
</gene>
<evidence type="ECO:0000256" key="3">
    <source>
        <dbReference type="ARBA" id="ARBA00022527"/>
    </source>
</evidence>
<comment type="caution">
    <text evidence="14">Lacks conserved residue(s) required for the propagation of feature annotation.</text>
</comment>
<feature type="domain" description="Apple" evidence="20">
    <location>
        <begin position="341"/>
        <end position="428"/>
    </location>
</feature>
<evidence type="ECO:0000256" key="9">
    <source>
        <dbReference type="ARBA" id="ARBA00023157"/>
    </source>
</evidence>
<dbReference type="CDD" id="cd14066">
    <property type="entry name" value="STKc_IRAK"/>
    <property type="match status" value="1"/>
</dbReference>
<name>A0AAE1JNC7_9FABA</name>
<dbReference type="Gene3D" id="1.10.510.10">
    <property type="entry name" value="Transferase(Phosphotransferase) domain 1"/>
    <property type="match status" value="1"/>
</dbReference>
<keyword evidence="22" id="KW-1185">Reference proteome</keyword>
<comment type="caution">
    <text evidence="21">The sequence shown here is derived from an EMBL/GenBank/DDBJ whole genome shotgun (WGS) entry which is preliminary data.</text>
</comment>
<evidence type="ECO:0000256" key="2">
    <source>
        <dbReference type="ARBA" id="ARBA00022475"/>
    </source>
</evidence>
<keyword evidence="4 13" id="KW-0808">Transferase</keyword>
<keyword evidence="9" id="KW-1015">Disulfide bond</keyword>
<dbReference type="InterPro" id="IPR036426">
    <property type="entry name" value="Bulb-type_lectin_dom_sf"/>
</dbReference>
<dbReference type="FunFam" id="1.10.510.10:FF:000060">
    <property type="entry name" value="G-type lectin S-receptor-like serine/threonine-protein kinase"/>
    <property type="match status" value="1"/>
</dbReference>
<evidence type="ECO:0000259" key="17">
    <source>
        <dbReference type="PROSITE" id="PS50011"/>
    </source>
</evidence>
<dbReference type="PROSITE" id="PS00108">
    <property type="entry name" value="PROTEIN_KINASE_ST"/>
    <property type="match status" value="1"/>
</dbReference>
<evidence type="ECO:0000256" key="4">
    <source>
        <dbReference type="ARBA" id="ARBA00022679"/>
    </source>
</evidence>
<keyword evidence="3 13" id="KW-0723">Serine/threonine-protein kinase</keyword>
<dbReference type="Pfam" id="PF08276">
    <property type="entry name" value="PAN_2"/>
    <property type="match status" value="1"/>
</dbReference>
<keyword evidence="15" id="KW-0472">Membrane</keyword>
<dbReference type="GO" id="GO:0005524">
    <property type="term" value="F:ATP binding"/>
    <property type="evidence" value="ECO:0007669"/>
    <property type="project" value="UniProtKB-KW"/>
</dbReference>
<keyword evidence="14" id="KW-0245">EGF-like domain</keyword>
<dbReference type="SMART" id="SM00220">
    <property type="entry name" value="S_TKc"/>
    <property type="match status" value="1"/>
</dbReference>
<dbReference type="SMART" id="SM00108">
    <property type="entry name" value="B_lectin"/>
    <property type="match status" value="1"/>
</dbReference>
<evidence type="ECO:0000256" key="11">
    <source>
        <dbReference type="ARBA" id="ARBA00047899"/>
    </source>
</evidence>